<sequence>MINKEFIKRWIPDDSKNKFERQYNKLREEVKIEISKSKTLKEETFRDIYKWKTRNRSKRHLDSNSKIYTEAIGKLLKEPILEKKIRIIEEQDGIRFPVASTVLHFIYPEDFPIIDVRTVKALWDKGIISAKLGDTIKDYNTYREKIMKIKDICKDFSVREIDRALFTYNEKRETLSRMIDEKEKINFHDIENKLKISHKLIVELINDLKNEFQDKLAILENL</sequence>
<feature type="coiled-coil region" evidence="1">
    <location>
        <begin position="16"/>
        <end position="43"/>
    </location>
</feature>
<keyword evidence="1" id="KW-0175">Coiled coil</keyword>
<protein>
    <submittedName>
        <fullName evidence="2">Uncharacterized protein</fullName>
    </submittedName>
</protein>
<reference evidence="2" key="1">
    <citation type="journal article" date="2015" name="Nature">
        <title>Complex archaea that bridge the gap between prokaryotes and eukaryotes.</title>
        <authorList>
            <person name="Spang A."/>
            <person name="Saw J.H."/>
            <person name="Jorgensen S.L."/>
            <person name="Zaremba-Niedzwiedzka K."/>
            <person name="Martijn J."/>
            <person name="Lind A.E."/>
            <person name="van Eijk R."/>
            <person name="Schleper C."/>
            <person name="Guy L."/>
            <person name="Ettema T.J."/>
        </authorList>
    </citation>
    <scope>NUCLEOTIDE SEQUENCE</scope>
</reference>
<dbReference type="EMBL" id="LAZR01004278">
    <property type="protein sequence ID" value="KKN10088.1"/>
    <property type="molecule type" value="Genomic_DNA"/>
</dbReference>
<organism evidence="2">
    <name type="scientific">marine sediment metagenome</name>
    <dbReference type="NCBI Taxonomy" id="412755"/>
    <lineage>
        <taxon>unclassified sequences</taxon>
        <taxon>metagenomes</taxon>
        <taxon>ecological metagenomes</taxon>
    </lineage>
</organism>
<evidence type="ECO:0000313" key="2">
    <source>
        <dbReference type="EMBL" id="KKN10088.1"/>
    </source>
</evidence>
<dbReference type="AlphaFoldDB" id="A0A0F9QY62"/>
<name>A0A0F9QY62_9ZZZZ</name>
<comment type="caution">
    <text evidence="2">The sequence shown here is derived from an EMBL/GenBank/DDBJ whole genome shotgun (WGS) entry which is preliminary data.</text>
</comment>
<gene>
    <name evidence="2" type="ORF">LCGC14_1040030</name>
</gene>
<proteinExistence type="predicted"/>
<accession>A0A0F9QY62</accession>
<evidence type="ECO:0000256" key="1">
    <source>
        <dbReference type="SAM" id="Coils"/>
    </source>
</evidence>